<proteinExistence type="predicted"/>
<feature type="transmembrane region" description="Helical" evidence="2">
    <location>
        <begin position="308"/>
        <end position="327"/>
    </location>
</feature>
<evidence type="ECO:0000313" key="4">
    <source>
        <dbReference type="Proteomes" id="UP000238322"/>
    </source>
</evidence>
<evidence type="ECO:0000313" key="3">
    <source>
        <dbReference type="EMBL" id="PQO30392.1"/>
    </source>
</evidence>
<keyword evidence="2" id="KW-0472">Membrane</keyword>
<name>A0A2S8FE23_9BACT</name>
<feature type="transmembrane region" description="Helical" evidence="2">
    <location>
        <begin position="362"/>
        <end position="382"/>
    </location>
</feature>
<dbReference type="EMBL" id="PUHY01000014">
    <property type="protein sequence ID" value="PQO30392.1"/>
    <property type="molecule type" value="Genomic_DNA"/>
</dbReference>
<feature type="transmembrane region" description="Helical" evidence="2">
    <location>
        <begin position="282"/>
        <end position="302"/>
    </location>
</feature>
<feature type="compositionally biased region" description="Acidic residues" evidence="1">
    <location>
        <begin position="524"/>
        <end position="542"/>
    </location>
</feature>
<sequence>MTTVELNNEQAATEPAKSNQGWWQTIDGHLEAWGEYLNPILVKETRQALKSRQFAVTFGLVLITSWIWSVMAIYLRYPGILYSPDGPFLLVGYLDILLFPLVVIIPFSAFRSLASEREDGTFELLSISTLTPRQIINGKLVSSILQMLVYLSALAPCIGFTYLLRGIDIITLAYVITVAFLASILLSAVGLVLACVTQQRHWQSALSVIVILLFIFLFGIGVTISYGAIYEDTGWRMYDQQEFWIVTFALLTVYGSYLHLIIEVAAAQITFESENRSAGIRIAMLIQHFLAVGWLGYVAIQIPREEEFLQILPTILCLHWFIMGSFINGESPVLSPRVKRTIPSYLTDRLWRNWRIPGPDRGYIFVLTGLLSGVLATAFLAWCNTFTSLSTSEATRCITYSFGLLAYTVFFLSAGRLLLRTMNLIFRADIFVSVITHVLMLMAAIMVPLGFQVLFNRTMDSSFNHWTNPFWFFIKAMSNRNFVESPEVVVFLMFLGMMATGLMLLNIMLGAAELVPSRAKSGREEEESPVDLPPEVEDPLLS</sequence>
<keyword evidence="2" id="KW-0812">Transmembrane</keyword>
<organism evidence="3 4">
    <name type="scientific">Blastopirellula marina</name>
    <dbReference type="NCBI Taxonomy" id="124"/>
    <lineage>
        <taxon>Bacteria</taxon>
        <taxon>Pseudomonadati</taxon>
        <taxon>Planctomycetota</taxon>
        <taxon>Planctomycetia</taxon>
        <taxon>Pirellulales</taxon>
        <taxon>Pirellulaceae</taxon>
        <taxon>Blastopirellula</taxon>
    </lineage>
</organism>
<evidence type="ECO:0000256" key="1">
    <source>
        <dbReference type="SAM" id="MobiDB-lite"/>
    </source>
</evidence>
<feature type="transmembrane region" description="Helical" evidence="2">
    <location>
        <begin position="140"/>
        <end position="163"/>
    </location>
</feature>
<dbReference type="Proteomes" id="UP000238322">
    <property type="component" value="Unassembled WGS sequence"/>
</dbReference>
<accession>A0A2S8FE23</accession>
<reference evidence="3 4" key="1">
    <citation type="submission" date="2018-02" db="EMBL/GenBank/DDBJ databases">
        <title>Comparative genomes isolates from brazilian mangrove.</title>
        <authorList>
            <person name="Araujo J.E."/>
            <person name="Taketani R.G."/>
            <person name="Silva M.C.P."/>
            <person name="Loureco M.V."/>
            <person name="Andreote F.D."/>
        </authorList>
    </citation>
    <scope>NUCLEOTIDE SEQUENCE [LARGE SCALE GENOMIC DNA]</scope>
    <source>
        <strain evidence="3 4">Hex-1 MGV</strain>
    </source>
</reference>
<keyword evidence="2" id="KW-1133">Transmembrane helix</keyword>
<feature type="transmembrane region" description="Helical" evidence="2">
    <location>
        <begin position="169"/>
        <end position="196"/>
    </location>
</feature>
<feature type="transmembrane region" description="Helical" evidence="2">
    <location>
        <begin position="488"/>
        <end position="511"/>
    </location>
</feature>
<feature type="transmembrane region" description="Helical" evidence="2">
    <location>
        <begin position="87"/>
        <end position="107"/>
    </location>
</feature>
<feature type="transmembrane region" description="Helical" evidence="2">
    <location>
        <begin position="402"/>
        <end position="419"/>
    </location>
</feature>
<feature type="region of interest" description="Disordered" evidence="1">
    <location>
        <begin position="520"/>
        <end position="542"/>
    </location>
</feature>
<feature type="transmembrane region" description="Helical" evidence="2">
    <location>
        <begin position="431"/>
        <end position="455"/>
    </location>
</feature>
<protein>
    <submittedName>
        <fullName evidence="3">Uncharacterized protein</fullName>
    </submittedName>
</protein>
<feature type="transmembrane region" description="Helical" evidence="2">
    <location>
        <begin position="242"/>
        <end position="262"/>
    </location>
</feature>
<feature type="transmembrane region" description="Helical" evidence="2">
    <location>
        <begin position="54"/>
        <end position="75"/>
    </location>
</feature>
<comment type="caution">
    <text evidence="3">The sequence shown here is derived from an EMBL/GenBank/DDBJ whole genome shotgun (WGS) entry which is preliminary data.</text>
</comment>
<dbReference type="RefSeq" id="WP_105332297.1">
    <property type="nucleotide sequence ID" value="NZ_PUHY01000014.1"/>
</dbReference>
<evidence type="ECO:0000256" key="2">
    <source>
        <dbReference type="SAM" id="Phobius"/>
    </source>
</evidence>
<dbReference type="AlphaFoldDB" id="A0A2S8FE23"/>
<gene>
    <name evidence="3" type="ORF">C5Y83_23795</name>
</gene>
<feature type="transmembrane region" description="Helical" evidence="2">
    <location>
        <begin position="208"/>
        <end position="230"/>
    </location>
</feature>
<dbReference type="OrthoDB" id="5524691at2"/>